<proteinExistence type="inferred from homology"/>
<accession>A0A445N3Q6</accession>
<dbReference type="EC" id="5.3.1.24" evidence="4 10"/>
<keyword evidence="7 10" id="KW-0822">Tryptophan biosynthesis</keyword>
<name>A0A445N3Q6_9BACT</name>
<feature type="domain" description="N-(5'phosphoribosyl) anthranilate isomerase (PRAI)" evidence="11">
    <location>
        <begin position="3"/>
        <end position="199"/>
    </location>
</feature>
<dbReference type="NCBIfam" id="NF002298">
    <property type="entry name" value="PRK01222.1-4"/>
    <property type="match status" value="1"/>
</dbReference>
<evidence type="ECO:0000313" key="12">
    <source>
        <dbReference type="EMBL" id="SPD76321.1"/>
    </source>
</evidence>
<dbReference type="UniPathway" id="UPA00035">
    <property type="reaction ID" value="UER00042"/>
</dbReference>
<evidence type="ECO:0000256" key="4">
    <source>
        <dbReference type="ARBA" id="ARBA00012572"/>
    </source>
</evidence>
<dbReference type="GO" id="GO:0000162">
    <property type="term" value="P:L-tryptophan biosynthetic process"/>
    <property type="evidence" value="ECO:0007669"/>
    <property type="project" value="UniProtKB-UniRule"/>
</dbReference>
<evidence type="ECO:0000256" key="6">
    <source>
        <dbReference type="ARBA" id="ARBA00022605"/>
    </source>
</evidence>
<keyword evidence="6 10" id="KW-0028">Amino-acid biosynthesis</keyword>
<evidence type="ECO:0000256" key="9">
    <source>
        <dbReference type="ARBA" id="ARBA00023235"/>
    </source>
</evidence>
<evidence type="ECO:0000256" key="8">
    <source>
        <dbReference type="ARBA" id="ARBA00023141"/>
    </source>
</evidence>
<evidence type="ECO:0000256" key="10">
    <source>
        <dbReference type="HAMAP-Rule" id="MF_00135"/>
    </source>
</evidence>
<evidence type="ECO:0000256" key="3">
    <source>
        <dbReference type="ARBA" id="ARBA00007571"/>
    </source>
</evidence>
<dbReference type="AlphaFoldDB" id="A0A445N3Q6"/>
<keyword evidence="9 10" id="KW-0413">Isomerase</keyword>
<dbReference type="PANTHER" id="PTHR42894:SF1">
    <property type="entry name" value="N-(5'-PHOSPHORIBOSYL)ANTHRANILATE ISOMERASE"/>
    <property type="match status" value="1"/>
</dbReference>
<dbReference type="PANTHER" id="PTHR42894">
    <property type="entry name" value="N-(5'-PHOSPHORIBOSYL)ANTHRANILATE ISOMERASE"/>
    <property type="match status" value="1"/>
</dbReference>
<dbReference type="GO" id="GO:0004640">
    <property type="term" value="F:phosphoribosylanthranilate isomerase activity"/>
    <property type="evidence" value="ECO:0007669"/>
    <property type="project" value="UniProtKB-UniRule"/>
</dbReference>
<reference evidence="12" key="1">
    <citation type="submission" date="2018-01" db="EMBL/GenBank/DDBJ databases">
        <authorList>
            <person name="Regsiter A."/>
            <person name="William W."/>
        </authorList>
    </citation>
    <scope>NUCLEOTIDE SEQUENCE</scope>
    <source>
        <strain evidence="12">TRIP AH-1</strain>
    </source>
</reference>
<sequence length="206" mass="22559">MKVKICGITNIEDALKAVELGIDALGFIFAKSPRKVEPEKAAGIIRSLPLFIKTVGVFVNEEPNRIRQIVDLCGLDIIQFHGDEPPEVLAEFAPRAIKAFRLKDESSLEPIKSYQGKVRATLLDTYSDNKFGGTGKTFDWGLAIKAKAFGIPLILSGGLSPDNIQEAIRAVQPYAVDVNSGVEEGPGKKDHILMTQLMENIRRVSI</sequence>
<dbReference type="InterPro" id="IPR001240">
    <property type="entry name" value="PRAI_dom"/>
</dbReference>
<comment type="catalytic activity">
    <reaction evidence="1 10">
        <text>N-(5-phospho-beta-D-ribosyl)anthranilate = 1-(2-carboxyphenylamino)-1-deoxy-D-ribulose 5-phosphate</text>
        <dbReference type="Rhea" id="RHEA:21540"/>
        <dbReference type="ChEBI" id="CHEBI:18277"/>
        <dbReference type="ChEBI" id="CHEBI:58613"/>
        <dbReference type="EC" id="5.3.1.24"/>
    </reaction>
</comment>
<comment type="pathway">
    <text evidence="2 10">Amino-acid biosynthesis; L-tryptophan biosynthesis; L-tryptophan from chorismate: step 3/5.</text>
</comment>
<dbReference type="HAMAP" id="MF_00135">
    <property type="entry name" value="PRAI"/>
    <property type="match status" value="1"/>
</dbReference>
<dbReference type="InterPro" id="IPR011060">
    <property type="entry name" value="RibuloseP-bd_barrel"/>
</dbReference>
<dbReference type="FunFam" id="3.20.20.70:FF:000075">
    <property type="entry name" value="Tryptophan biosynthesis protein TRP1"/>
    <property type="match status" value="1"/>
</dbReference>
<keyword evidence="8 10" id="KW-0057">Aromatic amino acid biosynthesis</keyword>
<evidence type="ECO:0000256" key="2">
    <source>
        <dbReference type="ARBA" id="ARBA00004664"/>
    </source>
</evidence>
<dbReference type="Pfam" id="PF00697">
    <property type="entry name" value="PRAI"/>
    <property type="match status" value="1"/>
</dbReference>
<dbReference type="CDD" id="cd00405">
    <property type="entry name" value="PRAI"/>
    <property type="match status" value="1"/>
</dbReference>
<dbReference type="EMBL" id="OJIN01000235">
    <property type="protein sequence ID" value="SPD76321.1"/>
    <property type="molecule type" value="Genomic_DNA"/>
</dbReference>
<evidence type="ECO:0000256" key="7">
    <source>
        <dbReference type="ARBA" id="ARBA00022822"/>
    </source>
</evidence>
<organism evidence="12">
    <name type="scientific">uncultured Desulfobacterium sp</name>
    <dbReference type="NCBI Taxonomy" id="201089"/>
    <lineage>
        <taxon>Bacteria</taxon>
        <taxon>Pseudomonadati</taxon>
        <taxon>Thermodesulfobacteriota</taxon>
        <taxon>Desulfobacteria</taxon>
        <taxon>Desulfobacterales</taxon>
        <taxon>Desulfobacteriaceae</taxon>
        <taxon>Desulfobacterium</taxon>
        <taxon>environmental samples</taxon>
    </lineage>
</organism>
<dbReference type="InterPro" id="IPR013785">
    <property type="entry name" value="Aldolase_TIM"/>
</dbReference>
<comment type="similarity">
    <text evidence="3 10">Belongs to the TrpF family.</text>
</comment>
<dbReference type="Gene3D" id="3.20.20.70">
    <property type="entry name" value="Aldolase class I"/>
    <property type="match status" value="1"/>
</dbReference>
<dbReference type="InterPro" id="IPR044643">
    <property type="entry name" value="TrpF_fam"/>
</dbReference>
<protein>
    <recommendedName>
        <fullName evidence="5 10">N-(5'-phosphoribosyl)anthranilate isomerase</fullName>
        <shortName evidence="10">PRAI</shortName>
        <ecNumber evidence="4 10">5.3.1.24</ecNumber>
    </recommendedName>
</protein>
<gene>
    <name evidence="10 12" type="primary">trpF</name>
    <name evidence="12" type="ORF">PITCH_A890030</name>
</gene>
<evidence type="ECO:0000256" key="1">
    <source>
        <dbReference type="ARBA" id="ARBA00001164"/>
    </source>
</evidence>
<dbReference type="SUPFAM" id="SSF51366">
    <property type="entry name" value="Ribulose-phoshate binding barrel"/>
    <property type="match status" value="1"/>
</dbReference>
<evidence type="ECO:0000256" key="5">
    <source>
        <dbReference type="ARBA" id="ARBA00022272"/>
    </source>
</evidence>
<evidence type="ECO:0000259" key="11">
    <source>
        <dbReference type="Pfam" id="PF00697"/>
    </source>
</evidence>